<proteinExistence type="predicted"/>
<feature type="compositionally biased region" description="Polar residues" evidence="1">
    <location>
        <begin position="21"/>
        <end position="32"/>
    </location>
</feature>
<dbReference type="OrthoDB" id="21060at2759"/>
<feature type="compositionally biased region" description="Basic and acidic residues" evidence="1">
    <location>
        <begin position="584"/>
        <end position="609"/>
    </location>
</feature>
<feature type="compositionally biased region" description="Polar residues" evidence="1">
    <location>
        <begin position="124"/>
        <end position="138"/>
    </location>
</feature>
<sequence>MAHQMSPPAQQLHQQPGQPQRSFSPQNPGTSFPPSKRPKLSPNPPSPYPSAGSPPSSNNPFLSLPHPNPVGPITTSSTPQPTAPSPPSFHAPQPFGGAPGFPAASSPSTSAASTVGAALPRPPFQQSASHPSPATTAGPTIMGPPQRPAEKAAADRGAAAAADKPMDVDQLTDAVTASGIDLKAEENYLALTYMNKQGGFNSGAQGNFGTPGAGLGTQFGSQQQVSAMMSPSGSTSTAYEQLSAAGLGQHAAFAHSGHHGAAPHTGQPERIKSPEEEQQERSHLAARAISEHHAQHLRDPFLEANVLRHLIHGIAFKVGVRINVEGCYDKVDEPPQNRMSIPQTPTGGPPTPTIGPNGAPISTPTPNTPVGVGATPSVGTPNHAYMPSKRPNGFLRDDAPLVEILSLLSLAANDRMRSVLEDAFALARARRYATHGVVPPEWDGIAEGVGKPESATAAVAAKITGTAWDDGAATKVPDSAVSPMTKLPMKRPFEATLDAPEATPNLTRSENNAVHLPTPATDASASPQPTHAYPPLVARSLHALAARSRRLEEARLDRRAKRQKRNADGANGDETSANGANADAEDKAAQEAPLPKEPKMTKKERERLARMGPSESEMHKQANNTAQFAMSRLGIGGKKFAWMNQGGAGGAGPGGKLGVGKINTAVGGVRGGASGNAGAGGAGGAGGLGRRERKWGEWREDVDRRKGVQVTDWILAMELEGRDDKELATAYAKLKNTWG</sequence>
<protein>
    <submittedName>
        <fullName evidence="2">Uncharacterized protein</fullName>
    </submittedName>
</protein>
<evidence type="ECO:0000313" key="2">
    <source>
        <dbReference type="EMBL" id="KAF2461910.1"/>
    </source>
</evidence>
<accession>A0A6A6PDI6</accession>
<dbReference type="AlphaFoldDB" id="A0A6A6PDI6"/>
<dbReference type="EMBL" id="MU001670">
    <property type="protein sequence ID" value="KAF2461910.1"/>
    <property type="molecule type" value="Genomic_DNA"/>
</dbReference>
<name>A0A6A6PDI6_9PEZI</name>
<feature type="region of interest" description="Disordered" evidence="1">
    <location>
        <begin position="555"/>
        <end position="621"/>
    </location>
</feature>
<gene>
    <name evidence="2" type="ORF">BDY21DRAFT_368069</name>
</gene>
<organism evidence="2 3">
    <name type="scientific">Lineolata rhizophorae</name>
    <dbReference type="NCBI Taxonomy" id="578093"/>
    <lineage>
        <taxon>Eukaryota</taxon>
        <taxon>Fungi</taxon>
        <taxon>Dikarya</taxon>
        <taxon>Ascomycota</taxon>
        <taxon>Pezizomycotina</taxon>
        <taxon>Dothideomycetes</taxon>
        <taxon>Dothideomycetes incertae sedis</taxon>
        <taxon>Lineolatales</taxon>
        <taxon>Lineolataceae</taxon>
        <taxon>Lineolata</taxon>
    </lineage>
</organism>
<feature type="compositionally biased region" description="Low complexity" evidence="1">
    <location>
        <begin position="49"/>
        <end position="65"/>
    </location>
</feature>
<evidence type="ECO:0000313" key="3">
    <source>
        <dbReference type="Proteomes" id="UP000799766"/>
    </source>
</evidence>
<feature type="compositionally biased region" description="Basic and acidic residues" evidence="1">
    <location>
        <begin position="267"/>
        <end position="284"/>
    </location>
</feature>
<feature type="region of interest" description="Disordered" evidence="1">
    <location>
        <begin position="255"/>
        <end position="284"/>
    </location>
</feature>
<keyword evidence="3" id="KW-1185">Reference proteome</keyword>
<feature type="compositionally biased region" description="Low complexity" evidence="1">
    <location>
        <begin position="255"/>
        <end position="266"/>
    </location>
</feature>
<feature type="region of interest" description="Disordered" evidence="1">
    <location>
        <begin position="502"/>
        <end position="533"/>
    </location>
</feature>
<feature type="region of interest" description="Disordered" evidence="1">
    <location>
        <begin position="1"/>
        <end position="165"/>
    </location>
</feature>
<dbReference type="Proteomes" id="UP000799766">
    <property type="component" value="Unassembled WGS sequence"/>
</dbReference>
<feature type="compositionally biased region" description="Low complexity" evidence="1">
    <location>
        <begin position="91"/>
        <end position="118"/>
    </location>
</feature>
<reference evidence="2" key="1">
    <citation type="journal article" date="2020" name="Stud. Mycol.">
        <title>101 Dothideomycetes genomes: a test case for predicting lifestyles and emergence of pathogens.</title>
        <authorList>
            <person name="Haridas S."/>
            <person name="Albert R."/>
            <person name="Binder M."/>
            <person name="Bloem J."/>
            <person name="Labutti K."/>
            <person name="Salamov A."/>
            <person name="Andreopoulos B."/>
            <person name="Baker S."/>
            <person name="Barry K."/>
            <person name="Bills G."/>
            <person name="Bluhm B."/>
            <person name="Cannon C."/>
            <person name="Castanera R."/>
            <person name="Culley D."/>
            <person name="Daum C."/>
            <person name="Ezra D."/>
            <person name="Gonzalez J."/>
            <person name="Henrissat B."/>
            <person name="Kuo A."/>
            <person name="Liang C."/>
            <person name="Lipzen A."/>
            <person name="Lutzoni F."/>
            <person name="Magnuson J."/>
            <person name="Mondo S."/>
            <person name="Nolan M."/>
            <person name="Ohm R."/>
            <person name="Pangilinan J."/>
            <person name="Park H.-J."/>
            <person name="Ramirez L."/>
            <person name="Alfaro M."/>
            <person name="Sun H."/>
            <person name="Tritt A."/>
            <person name="Yoshinaga Y."/>
            <person name="Zwiers L.-H."/>
            <person name="Turgeon B."/>
            <person name="Goodwin S."/>
            <person name="Spatafora J."/>
            <person name="Crous P."/>
            <person name="Grigoriev I."/>
        </authorList>
    </citation>
    <scope>NUCLEOTIDE SEQUENCE</scope>
    <source>
        <strain evidence="2">ATCC 16933</strain>
    </source>
</reference>
<evidence type="ECO:0000256" key="1">
    <source>
        <dbReference type="SAM" id="MobiDB-lite"/>
    </source>
</evidence>
<feature type="compositionally biased region" description="Low complexity" evidence="1">
    <location>
        <begin position="7"/>
        <end position="20"/>
    </location>
</feature>